<keyword evidence="2" id="KW-0378">Hydrolase</keyword>
<dbReference type="InterPro" id="IPR006056">
    <property type="entry name" value="RidA"/>
</dbReference>
<dbReference type="PANTHER" id="PTHR11803:SF39">
    <property type="entry name" value="2-IMINOBUTANOATE_2-IMINOPROPANOATE DEAMINASE"/>
    <property type="match status" value="1"/>
</dbReference>
<protein>
    <submittedName>
        <fullName evidence="2">Enamine/imine deaminase</fullName>
        <ecNumber evidence="2">3.5.4.-</ecNumber>
    </submittedName>
</protein>
<organism evidence="2">
    <name type="scientific">uncultured spirochete</name>
    <dbReference type="NCBI Taxonomy" id="156406"/>
    <lineage>
        <taxon>Bacteria</taxon>
        <taxon>Pseudomonadati</taxon>
        <taxon>Spirochaetota</taxon>
        <taxon>Spirochaetia</taxon>
        <taxon>Spirochaetales</taxon>
        <taxon>environmental samples</taxon>
    </lineage>
</organism>
<comment type="similarity">
    <text evidence="1">Belongs to the RutC family.</text>
</comment>
<dbReference type="PROSITE" id="PS01094">
    <property type="entry name" value="UPF0076"/>
    <property type="match status" value="1"/>
</dbReference>
<dbReference type="InterPro" id="IPR035959">
    <property type="entry name" value="RutC-like_sf"/>
</dbReference>
<gene>
    <name evidence="2" type="primary">yjgF</name>
    <name evidence="2" type="ORF">SPIRO4BDMA_40827</name>
</gene>
<evidence type="ECO:0000256" key="1">
    <source>
        <dbReference type="ARBA" id="ARBA00010552"/>
    </source>
</evidence>
<sequence>MNKQCIGAPNAPAAIGPYSHANRAGNFVFCSGQLGIDPKTGGLAEGIEAQDAQALHNLASVLEAGGCSPADVVKTTVFLKDIRDFSAVNAIYGDFFRKDFPARSAFQVAALPKDALVEIEAIAYKA</sequence>
<dbReference type="InterPro" id="IPR006175">
    <property type="entry name" value="YjgF/YER057c/UK114"/>
</dbReference>
<dbReference type="GO" id="GO:0019239">
    <property type="term" value="F:deaminase activity"/>
    <property type="evidence" value="ECO:0007669"/>
    <property type="project" value="TreeGrafter"/>
</dbReference>
<dbReference type="Gene3D" id="3.30.1330.40">
    <property type="entry name" value="RutC-like"/>
    <property type="match status" value="1"/>
</dbReference>
<dbReference type="AlphaFoldDB" id="A0A3P3XPQ8"/>
<proteinExistence type="inferred from homology"/>
<dbReference type="FunFam" id="3.30.1330.40:FF:000001">
    <property type="entry name" value="L-PSP family endoribonuclease"/>
    <property type="match status" value="1"/>
</dbReference>
<evidence type="ECO:0000313" key="2">
    <source>
        <dbReference type="EMBL" id="SLM18255.1"/>
    </source>
</evidence>
<dbReference type="EC" id="3.5.4.-" evidence="2"/>
<dbReference type="CDD" id="cd00448">
    <property type="entry name" value="YjgF_YER057c_UK114_family"/>
    <property type="match status" value="1"/>
</dbReference>
<dbReference type="PANTHER" id="PTHR11803">
    <property type="entry name" value="2-IMINOBUTANOATE/2-IMINOPROPANOATE DEAMINASE RIDA"/>
    <property type="match status" value="1"/>
</dbReference>
<dbReference type="NCBIfam" id="TIGR00004">
    <property type="entry name" value="Rid family detoxifying hydrolase"/>
    <property type="match status" value="1"/>
</dbReference>
<dbReference type="EMBL" id="FWDO01000004">
    <property type="protein sequence ID" value="SLM18255.1"/>
    <property type="molecule type" value="Genomic_DNA"/>
</dbReference>
<name>A0A3P3XPQ8_9SPIR</name>
<reference evidence="2" key="1">
    <citation type="submission" date="2017-02" db="EMBL/GenBank/DDBJ databases">
        <authorList>
            <person name="Regsiter A."/>
            <person name="William W."/>
        </authorList>
    </citation>
    <scope>NUCLEOTIDE SEQUENCE</scope>
    <source>
        <strain evidence="2">BdmA 4</strain>
    </source>
</reference>
<dbReference type="GO" id="GO:0005829">
    <property type="term" value="C:cytosol"/>
    <property type="evidence" value="ECO:0007669"/>
    <property type="project" value="TreeGrafter"/>
</dbReference>
<dbReference type="SUPFAM" id="SSF55298">
    <property type="entry name" value="YjgF-like"/>
    <property type="match status" value="1"/>
</dbReference>
<dbReference type="Pfam" id="PF01042">
    <property type="entry name" value="Ribonuc_L-PSP"/>
    <property type="match status" value="1"/>
</dbReference>
<accession>A0A3P3XPQ8</accession>
<dbReference type="InterPro" id="IPR019897">
    <property type="entry name" value="RidA_CS"/>
</dbReference>